<feature type="transmembrane region" description="Helical" evidence="9">
    <location>
        <begin position="460"/>
        <end position="481"/>
    </location>
</feature>
<feature type="region of interest" description="Disordered" evidence="8">
    <location>
        <begin position="627"/>
        <end position="682"/>
    </location>
</feature>
<feature type="domain" description="Glycosyltransferase RgtA/B/C/D-like" evidence="10">
    <location>
        <begin position="80"/>
        <end position="238"/>
    </location>
</feature>
<organism evidence="12 13">
    <name type="scientific">Halocatena salina</name>
    <dbReference type="NCBI Taxonomy" id="2934340"/>
    <lineage>
        <taxon>Archaea</taxon>
        <taxon>Methanobacteriati</taxon>
        <taxon>Methanobacteriota</taxon>
        <taxon>Stenosarchaea group</taxon>
        <taxon>Halobacteria</taxon>
        <taxon>Halobacteriales</taxon>
        <taxon>Natronomonadaceae</taxon>
        <taxon>Halocatena</taxon>
    </lineage>
</organism>
<keyword evidence="7 9" id="KW-0472">Membrane</keyword>
<evidence type="ECO:0000256" key="7">
    <source>
        <dbReference type="ARBA" id="ARBA00023136"/>
    </source>
</evidence>
<dbReference type="EMBL" id="CP096022">
    <property type="protein sequence ID" value="UPM45194.1"/>
    <property type="molecule type" value="Genomic_DNA"/>
</dbReference>
<feature type="region of interest" description="Disordered" evidence="8">
    <location>
        <begin position="492"/>
        <end position="548"/>
    </location>
</feature>
<dbReference type="GO" id="GO:0005886">
    <property type="term" value="C:plasma membrane"/>
    <property type="evidence" value="ECO:0007669"/>
    <property type="project" value="UniProtKB-SubCell"/>
</dbReference>
<feature type="transmembrane region" description="Helical" evidence="9">
    <location>
        <begin position="22"/>
        <end position="41"/>
    </location>
</feature>
<dbReference type="Pfam" id="PF13231">
    <property type="entry name" value="PMT_2"/>
    <property type="match status" value="1"/>
</dbReference>
<feature type="transmembrane region" description="Helical" evidence="9">
    <location>
        <begin position="224"/>
        <end position="245"/>
    </location>
</feature>
<dbReference type="GeneID" id="71929925"/>
<dbReference type="InterPro" id="IPR038731">
    <property type="entry name" value="RgtA/B/C-like"/>
</dbReference>
<keyword evidence="4" id="KW-0808">Transferase</keyword>
<dbReference type="GO" id="GO:0010041">
    <property type="term" value="P:response to iron(III) ion"/>
    <property type="evidence" value="ECO:0007669"/>
    <property type="project" value="TreeGrafter"/>
</dbReference>
<dbReference type="InterPro" id="IPR050297">
    <property type="entry name" value="LipidA_mod_glycosyltrf_83"/>
</dbReference>
<dbReference type="Pfam" id="PF24878">
    <property type="entry name" value="YkcB_C"/>
    <property type="match status" value="1"/>
</dbReference>
<dbReference type="PANTHER" id="PTHR33908">
    <property type="entry name" value="MANNOSYLTRANSFERASE YKCB-RELATED"/>
    <property type="match status" value="1"/>
</dbReference>
<keyword evidence="5 9" id="KW-0812">Transmembrane</keyword>
<evidence type="ECO:0000256" key="4">
    <source>
        <dbReference type="ARBA" id="ARBA00022679"/>
    </source>
</evidence>
<feature type="compositionally biased region" description="Polar residues" evidence="8">
    <location>
        <begin position="659"/>
        <end position="682"/>
    </location>
</feature>
<evidence type="ECO:0000313" key="13">
    <source>
        <dbReference type="Proteomes" id="UP000831768"/>
    </source>
</evidence>
<evidence type="ECO:0000256" key="9">
    <source>
        <dbReference type="SAM" id="Phobius"/>
    </source>
</evidence>
<keyword evidence="2" id="KW-1003">Cell membrane</keyword>
<feature type="transmembrane region" description="Helical" evidence="9">
    <location>
        <begin position="189"/>
        <end position="212"/>
    </location>
</feature>
<feature type="transmembrane region" description="Helical" evidence="9">
    <location>
        <begin position="401"/>
        <end position="419"/>
    </location>
</feature>
<evidence type="ECO:0000256" key="5">
    <source>
        <dbReference type="ARBA" id="ARBA00022692"/>
    </source>
</evidence>
<sequence length="700" mass="73106">MSDSSPIHSPFDSVSSLFEESFLERLVLGGILCLSAILTLFRLPSEGYGNLYYAAAVKNMLRSSENFFFVAFDAGYVTVDKPPLGLWIQTASAGLFGFNGWSMILPQAIACVLSVALVYVLVGRTFGSWAGVVAALTMALTPIVIPTSRNNTTDMLVVLAVLAGAYFLLRAAETGRRRWLFASMTAVGLGFNIKMMQAYLVLPAFYLVYLLASRMSVRRRFMDLVLATGVLSVISFAWATIVALIPAAQRPFIGSTDTNSIFSLIVGYNGIQRLLGINRGMTSGGSGGGGMAGGGFSHGAAGPLRLFNQQLAGQISWLIPLALIGLLIAGYRYRDRWPLDAQSRSVVLWGTWFLTAATFFSVAGFFHRYYLVMLAPAVAALVGIGLTELWDMYRTSGPQGWLLPGALLVTASVQAYILLDYPTFAGVLQPVVLGGTILATAVLVVARVREESHRGVAKGAVVVALIILLVAPTIWGAFSIVSGSNVTIPSAGPMTMDTGGSAPSGGPSSGQFGGGAPQLNGSGGASSSVPAMAGGMSGAGPATSDTQTSDALTSYLEANQGNATYLAAVDGSAMTAAPIMLATDEPVISLGGFSGSDPVMNSSELATLVAQGDVRYVVTSERPMGGLSGGTNDFMANRTGGSPPSGGMGSMFDGGQQSETTEWVENSCRSVPNDQWQSGTSNDSTITSYTLYDCSSAVSS</sequence>
<evidence type="ECO:0000256" key="1">
    <source>
        <dbReference type="ARBA" id="ARBA00004651"/>
    </source>
</evidence>
<evidence type="ECO:0000259" key="11">
    <source>
        <dbReference type="Pfam" id="PF24878"/>
    </source>
</evidence>
<keyword evidence="13" id="KW-1185">Reference proteome</keyword>
<dbReference type="RefSeq" id="WP_247995848.1">
    <property type="nucleotide sequence ID" value="NZ_CP096022.1"/>
</dbReference>
<dbReference type="KEGG" id="haad:MW046_17720"/>
<evidence type="ECO:0000256" key="2">
    <source>
        <dbReference type="ARBA" id="ARBA00022475"/>
    </source>
</evidence>
<protein>
    <submittedName>
        <fullName evidence="12">Glycosyltransferase family 39 protein</fullName>
    </submittedName>
</protein>
<evidence type="ECO:0000313" key="12">
    <source>
        <dbReference type="EMBL" id="UPM45194.1"/>
    </source>
</evidence>
<feature type="transmembrane region" description="Helical" evidence="9">
    <location>
        <begin position="128"/>
        <end position="145"/>
    </location>
</feature>
<feature type="transmembrane region" description="Helical" evidence="9">
    <location>
        <begin position="104"/>
        <end position="122"/>
    </location>
</feature>
<feature type="domain" description="Putative mannosyltransferase YkcA/B-like C-terminal" evidence="11">
    <location>
        <begin position="552"/>
        <end position="626"/>
    </location>
</feature>
<comment type="subcellular location">
    <subcellularLocation>
        <location evidence="1">Cell membrane</location>
        <topology evidence="1">Multi-pass membrane protein</topology>
    </subcellularLocation>
</comment>
<dbReference type="AlphaFoldDB" id="A0A8U0A892"/>
<evidence type="ECO:0000259" key="10">
    <source>
        <dbReference type="Pfam" id="PF13231"/>
    </source>
</evidence>
<feature type="transmembrane region" description="Helical" evidence="9">
    <location>
        <begin position="431"/>
        <end position="448"/>
    </location>
</feature>
<name>A0A8U0A892_9EURY</name>
<feature type="compositionally biased region" description="Gly residues" evidence="8">
    <location>
        <begin position="507"/>
        <end position="524"/>
    </location>
</feature>
<feature type="transmembrane region" description="Helical" evidence="9">
    <location>
        <begin position="152"/>
        <end position="169"/>
    </location>
</feature>
<geneLocation type="plasmid" evidence="12 13">
    <name>unnamed3</name>
</geneLocation>
<dbReference type="InterPro" id="IPR056785">
    <property type="entry name" value="YkcA/B-like_C"/>
</dbReference>
<dbReference type="GO" id="GO:0016763">
    <property type="term" value="F:pentosyltransferase activity"/>
    <property type="evidence" value="ECO:0007669"/>
    <property type="project" value="TreeGrafter"/>
</dbReference>
<dbReference type="PANTHER" id="PTHR33908:SF3">
    <property type="entry name" value="UNDECAPRENYL PHOSPHATE-ALPHA-4-AMINO-4-DEOXY-L-ARABINOSE ARABINOSYL TRANSFERASE"/>
    <property type="match status" value="1"/>
</dbReference>
<reference evidence="12" key="1">
    <citation type="submission" date="2022-04" db="EMBL/GenBank/DDBJ databases">
        <title>Halocatena sp. nov., isolated from a salt lake.</title>
        <authorList>
            <person name="Cui H.-L."/>
        </authorList>
    </citation>
    <scope>NUCLEOTIDE SEQUENCE</scope>
    <source>
        <strain evidence="12">AD-1</strain>
        <plasmid evidence="12">unnamed3</plasmid>
    </source>
</reference>
<evidence type="ECO:0000256" key="3">
    <source>
        <dbReference type="ARBA" id="ARBA00022676"/>
    </source>
</evidence>
<keyword evidence="6 9" id="KW-1133">Transmembrane helix</keyword>
<keyword evidence="12" id="KW-0614">Plasmid</keyword>
<dbReference type="GO" id="GO:0008610">
    <property type="term" value="P:lipid biosynthetic process"/>
    <property type="evidence" value="ECO:0007669"/>
    <property type="project" value="UniProtKB-ARBA"/>
</dbReference>
<feature type="compositionally biased region" description="Low complexity" evidence="8">
    <location>
        <begin position="525"/>
        <end position="542"/>
    </location>
</feature>
<feature type="transmembrane region" description="Helical" evidence="9">
    <location>
        <begin position="315"/>
        <end position="333"/>
    </location>
</feature>
<keyword evidence="3" id="KW-0328">Glycosyltransferase</keyword>
<feature type="transmembrane region" description="Helical" evidence="9">
    <location>
        <begin position="345"/>
        <end position="363"/>
    </location>
</feature>
<feature type="transmembrane region" description="Helical" evidence="9">
    <location>
        <begin position="369"/>
        <end position="389"/>
    </location>
</feature>
<dbReference type="Proteomes" id="UP000831768">
    <property type="component" value="Plasmid unnamed3"/>
</dbReference>
<proteinExistence type="predicted"/>
<evidence type="ECO:0000256" key="8">
    <source>
        <dbReference type="SAM" id="MobiDB-lite"/>
    </source>
</evidence>
<gene>
    <name evidence="12" type="ORF">MW046_17720</name>
</gene>
<accession>A0A8U0A892</accession>
<evidence type="ECO:0000256" key="6">
    <source>
        <dbReference type="ARBA" id="ARBA00022989"/>
    </source>
</evidence>